<dbReference type="HOGENOM" id="CLU_1538932_0_0_5"/>
<comment type="caution">
    <text evidence="2">The sequence shown here is derived from an EMBL/GenBank/DDBJ whole genome shotgun (WGS) entry which is preliminary data.</text>
</comment>
<dbReference type="Gene3D" id="3.40.640.10">
    <property type="entry name" value="Type I PLP-dependent aspartate aminotransferase-like (Major domain)"/>
    <property type="match status" value="1"/>
</dbReference>
<dbReference type="STRING" id="442562.Rumeso_01510"/>
<evidence type="ECO:0000313" key="3">
    <source>
        <dbReference type="Proteomes" id="UP000019666"/>
    </source>
</evidence>
<dbReference type="EC" id="2.8.1.7" evidence="2"/>
<reference evidence="2 3" key="1">
    <citation type="submission" date="2013-02" db="EMBL/GenBank/DDBJ databases">
        <authorList>
            <person name="Fiebig A."/>
            <person name="Goeker M."/>
            <person name="Klenk H.-P.P."/>
        </authorList>
    </citation>
    <scope>NUCLEOTIDE SEQUENCE [LARGE SCALE GENOMIC DNA]</scope>
    <source>
        <strain evidence="2 3">DSM 19309</strain>
    </source>
</reference>
<keyword evidence="2" id="KW-0808">Transferase</keyword>
<evidence type="ECO:0000313" key="2">
    <source>
        <dbReference type="EMBL" id="EYD76988.1"/>
    </source>
</evidence>
<dbReference type="InterPro" id="IPR015421">
    <property type="entry name" value="PyrdxlP-dep_Trfase_major"/>
</dbReference>
<dbReference type="EMBL" id="AOSK01000039">
    <property type="protein sequence ID" value="EYD76988.1"/>
    <property type="molecule type" value="Genomic_DNA"/>
</dbReference>
<dbReference type="InterPro" id="IPR015424">
    <property type="entry name" value="PyrdxlP-dep_Trfase"/>
</dbReference>
<dbReference type="SUPFAM" id="SSF53383">
    <property type="entry name" value="PLP-dependent transferases"/>
    <property type="match status" value="1"/>
</dbReference>
<dbReference type="Gene3D" id="3.90.1150.10">
    <property type="entry name" value="Aspartate Aminotransferase, domain 1"/>
    <property type="match status" value="1"/>
</dbReference>
<accession>A0A017HS60</accession>
<gene>
    <name evidence="2" type="ORF">Rumeso_01510</name>
</gene>
<sequence>MTDGSAYFLYHSIGQYPAKAQDLAAAMAEFANVWGAPNDAQWGYALGQRAAFLDRWRAILNASEGSVTTCESVTQGFHALLTALPDKYLKGKRLLVAADAFPSNHFLLQGLSDRLGFTLDTVPLRQGTPGSSPRISSTAGRPRSASPSSPGSPPRVPTASTSPPSSHTAARWAP</sequence>
<keyword evidence="3" id="KW-1185">Reference proteome</keyword>
<feature type="compositionally biased region" description="Low complexity" evidence="1">
    <location>
        <begin position="157"/>
        <end position="174"/>
    </location>
</feature>
<dbReference type="Proteomes" id="UP000019666">
    <property type="component" value="Unassembled WGS sequence"/>
</dbReference>
<name>A0A017HS60_9RHOB</name>
<feature type="compositionally biased region" description="Low complexity" evidence="1">
    <location>
        <begin position="136"/>
        <end position="149"/>
    </location>
</feature>
<feature type="region of interest" description="Disordered" evidence="1">
    <location>
        <begin position="123"/>
        <end position="174"/>
    </location>
</feature>
<evidence type="ECO:0000256" key="1">
    <source>
        <dbReference type="SAM" id="MobiDB-lite"/>
    </source>
</evidence>
<protein>
    <submittedName>
        <fullName evidence="2">Cysteine desulfurase</fullName>
        <ecNumber evidence="2">2.8.1.7</ecNumber>
    </submittedName>
</protein>
<dbReference type="AlphaFoldDB" id="A0A017HS60"/>
<dbReference type="GO" id="GO:0031071">
    <property type="term" value="F:cysteine desulfurase activity"/>
    <property type="evidence" value="ECO:0007669"/>
    <property type="project" value="UniProtKB-EC"/>
</dbReference>
<dbReference type="InterPro" id="IPR015422">
    <property type="entry name" value="PyrdxlP-dep_Trfase_small"/>
</dbReference>
<proteinExistence type="predicted"/>
<organism evidence="2 3">
    <name type="scientific">Rubellimicrobium mesophilum DSM 19309</name>
    <dbReference type="NCBI Taxonomy" id="442562"/>
    <lineage>
        <taxon>Bacteria</taxon>
        <taxon>Pseudomonadati</taxon>
        <taxon>Pseudomonadota</taxon>
        <taxon>Alphaproteobacteria</taxon>
        <taxon>Rhodobacterales</taxon>
        <taxon>Roseobacteraceae</taxon>
        <taxon>Rubellimicrobium</taxon>
    </lineage>
</organism>